<evidence type="ECO:0000313" key="2">
    <source>
        <dbReference type="EMBL" id="EFJ14296.1"/>
    </source>
</evidence>
<dbReference type="InterPro" id="IPR050317">
    <property type="entry name" value="Plant_Fungal_Acyltransferase"/>
</dbReference>
<evidence type="ECO:0000313" key="3">
    <source>
        <dbReference type="Proteomes" id="UP000001514"/>
    </source>
</evidence>
<dbReference type="Gene3D" id="3.30.559.10">
    <property type="entry name" value="Chloramphenicol acetyltransferase-like domain"/>
    <property type="match status" value="2"/>
</dbReference>
<dbReference type="KEGG" id="smo:SELMODRAFT_423705"/>
<dbReference type="HOGENOM" id="CLU_014546_10_0_1"/>
<dbReference type="InterPro" id="IPR023213">
    <property type="entry name" value="CAT-like_dom_sf"/>
</dbReference>
<keyword evidence="3" id="KW-1185">Reference proteome</keyword>
<dbReference type="GO" id="GO:0016747">
    <property type="term" value="F:acyltransferase activity, transferring groups other than amino-acyl groups"/>
    <property type="evidence" value="ECO:0000318"/>
    <property type="project" value="GO_Central"/>
</dbReference>
<sequence length="480" mass="53120">MDKPIKSQVHLVTPAIPSSPGWNYELTNLDLINWIPRPEYHELVFFFRDCVSPHHGERELHQGLKSSLSKALAEFPVLAGRICHGEAPFKLEVNVNSQGVNVIESRSDASLDEWSDLRQCPISVDFSLSGDHADLSQMSLMQVQVTTFRCGGVAIGFHFLHMVMDGYSLVKFLTRWSEIHRGVSPINPRTRQDFTTAVLKARSSPVVDAPVPFVVENAQQDALGFDFGRAEEHESMVLRMGKEAIDSCAREIESSTKFGYGRATTFETVSALLWSSITAAKAIPGHLDTSYMLPINLRSKGRFAPQIPEDYFGNALIPCQAYAATAGQVASDKSFAAKLIHEKIVSSDHLCMRSAVDWLELNSPMALPASLHWKRGLLSTSLGRFPVYGIDFGWRGGALAQLCLLPTALPPSFVALFPAPAPEPKSIDQSRGVDIHIRLAQTHKEKLLNDVFFTRNFADKEISSWSKSLCKKALKVAMKA</sequence>
<comment type="similarity">
    <text evidence="1">Belongs to the plant acyltransferase family.</text>
</comment>
<gene>
    <name evidence="2" type="ORF">SELMODRAFT_423705</name>
</gene>
<dbReference type="eggNOG" id="ENOG502QTJX">
    <property type="taxonomic scope" value="Eukaryota"/>
</dbReference>
<dbReference type="Gramene" id="EFJ14296">
    <property type="protein sequence ID" value="EFJ14296"/>
    <property type="gene ID" value="SELMODRAFT_423705"/>
</dbReference>
<dbReference type="PANTHER" id="PTHR31642:SF316">
    <property type="entry name" value="PROTEIN ECERIFERUM 26-LIKE"/>
    <property type="match status" value="1"/>
</dbReference>
<dbReference type="Pfam" id="PF02458">
    <property type="entry name" value="Transferase"/>
    <property type="match status" value="1"/>
</dbReference>
<protein>
    <recommendedName>
        <fullName evidence="4">BAHD family acyltransferase</fullName>
    </recommendedName>
</protein>
<dbReference type="PANTHER" id="PTHR31642">
    <property type="entry name" value="TRICHOTHECENE 3-O-ACETYLTRANSFERASE"/>
    <property type="match status" value="1"/>
</dbReference>
<evidence type="ECO:0008006" key="4">
    <source>
        <dbReference type="Google" id="ProtNLM"/>
    </source>
</evidence>
<name>D8SML9_SELML</name>
<reference evidence="2 3" key="1">
    <citation type="journal article" date="2011" name="Science">
        <title>The Selaginella genome identifies genetic changes associated with the evolution of vascular plants.</title>
        <authorList>
            <person name="Banks J.A."/>
            <person name="Nishiyama T."/>
            <person name="Hasebe M."/>
            <person name="Bowman J.L."/>
            <person name="Gribskov M."/>
            <person name="dePamphilis C."/>
            <person name="Albert V.A."/>
            <person name="Aono N."/>
            <person name="Aoyama T."/>
            <person name="Ambrose B.A."/>
            <person name="Ashton N.W."/>
            <person name="Axtell M.J."/>
            <person name="Barker E."/>
            <person name="Barker M.S."/>
            <person name="Bennetzen J.L."/>
            <person name="Bonawitz N.D."/>
            <person name="Chapple C."/>
            <person name="Cheng C."/>
            <person name="Correa L.G."/>
            <person name="Dacre M."/>
            <person name="DeBarry J."/>
            <person name="Dreyer I."/>
            <person name="Elias M."/>
            <person name="Engstrom E.M."/>
            <person name="Estelle M."/>
            <person name="Feng L."/>
            <person name="Finet C."/>
            <person name="Floyd S.K."/>
            <person name="Frommer W.B."/>
            <person name="Fujita T."/>
            <person name="Gramzow L."/>
            <person name="Gutensohn M."/>
            <person name="Harholt J."/>
            <person name="Hattori M."/>
            <person name="Heyl A."/>
            <person name="Hirai T."/>
            <person name="Hiwatashi Y."/>
            <person name="Ishikawa M."/>
            <person name="Iwata M."/>
            <person name="Karol K.G."/>
            <person name="Koehler B."/>
            <person name="Kolukisaoglu U."/>
            <person name="Kubo M."/>
            <person name="Kurata T."/>
            <person name="Lalonde S."/>
            <person name="Li K."/>
            <person name="Li Y."/>
            <person name="Litt A."/>
            <person name="Lyons E."/>
            <person name="Manning G."/>
            <person name="Maruyama T."/>
            <person name="Michael T.P."/>
            <person name="Mikami K."/>
            <person name="Miyazaki S."/>
            <person name="Morinaga S."/>
            <person name="Murata T."/>
            <person name="Mueller-Roeber B."/>
            <person name="Nelson D.R."/>
            <person name="Obara M."/>
            <person name="Oguri Y."/>
            <person name="Olmstead R.G."/>
            <person name="Onodera N."/>
            <person name="Petersen B.L."/>
            <person name="Pils B."/>
            <person name="Prigge M."/>
            <person name="Rensing S.A."/>
            <person name="Riano-Pachon D.M."/>
            <person name="Roberts A.W."/>
            <person name="Sato Y."/>
            <person name="Scheller H.V."/>
            <person name="Schulz B."/>
            <person name="Schulz C."/>
            <person name="Shakirov E.V."/>
            <person name="Shibagaki N."/>
            <person name="Shinohara N."/>
            <person name="Shippen D.E."/>
            <person name="Soerensen I."/>
            <person name="Sotooka R."/>
            <person name="Sugimoto N."/>
            <person name="Sugita M."/>
            <person name="Sumikawa N."/>
            <person name="Tanurdzic M."/>
            <person name="Theissen G."/>
            <person name="Ulvskov P."/>
            <person name="Wakazuki S."/>
            <person name="Weng J.K."/>
            <person name="Willats W.W."/>
            <person name="Wipf D."/>
            <person name="Wolf P.G."/>
            <person name="Yang L."/>
            <person name="Zimmer A.D."/>
            <person name="Zhu Q."/>
            <person name="Mitros T."/>
            <person name="Hellsten U."/>
            <person name="Loque D."/>
            <person name="Otillar R."/>
            <person name="Salamov A."/>
            <person name="Schmutz J."/>
            <person name="Shapiro H."/>
            <person name="Lindquist E."/>
            <person name="Lucas S."/>
            <person name="Rokhsar D."/>
            <person name="Grigoriev I.V."/>
        </authorList>
    </citation>
    <scope>NUCLEOTIDE SEQUENCE [LARGE SCALE GENOMIC DNA]</scope>
</reference>
<dbReference type="OMA" id="HESMVLR"/>
<dbReference type="OrthoDB" id="1862401at2759"/>
<dbReference type="AlphaFoldDB" id="D8SML9"/>
<dbReference type="InParanoid" id="D8SML9"/>
<dbReference type="STRING" id="88036.D8SML9"/>
<dbReference type="EMBL" id="GL377628">
    <property type="protein sequence ID" value="EFJ14296.1"/>
    <property type="molecule type" value="Genomic_DNA"/>
</dbReference>
<evidence type="ECO:0000256" key="1">
    <source>
        <dbReference type="ARBA" id="ARBA00009861"/>
    </source>
</evidence>
<organism evidence="3">
    <name type="scientific">Selaginella moellendorffii</name>
    <name type="common">Spikemoss</name>
    <dbReference type="NCBI Taxonomy" id="88036"/>
    <lineage>
        <taxon>Eukaryota</taxon>
        <taxon>Viridiplantae</taxon>
        <taxon>Streptophyta</taxon>
        <taxon>Embryophyta</taxon>
        <taxon>Tracheophyta</taxon>
        <taxon>Lycopodiopsida</taxon>
        <taxon>Selaginellales</taxon>
        <taxon>Selaginellaceae</taxon>
        <taxon>Selaginella</taxon>
    </lineage>
</organism>
<dbReference type="Proteomes" id="UP000001514">
    <property type="component" value="Unassembled WGS sequence"/>
</dbReference>
<proteinExistence type="inferred from homology"/>
<accession>D8SML9</accession>